<name>A0A1V0GNI2_9RHOB</name>
<dbReference type="AlphaFoldDB" id="A0A1V0GNI2"/>
<accession>A0A1V0GNI2</accession>
<protein>
    <submittedName>
        <fullName evidence="2">Uncharacterized protein</fullName>
    </submittedName>
</protein>
<proteinExistence type="predicted"/>
<keyword evidence="3" id="KW-1185">Reference proteome</keyword>
<dbReference type="Proteomes" id="UP000191257">
    <property type="component" value="Plasmid unnamed1"/>
</dbReference>
<geneLocation type="plasmid" evidence="2 3">
    <name>unnamed1</name>
</geneLocation>
<gene>
    <name evidence="2" type="ORF">A6J80_01795</name>
</gene>
<reference evidence="2" key="1">
    <citation type="submission" date="2017-12" db="EMBL/GenBank/DDBJ databases">
        <title>FDA dAtabase for Regulatory Grade micrObial Sequences (FDA-ARGOS): Supporting development and validation of Infectious Disease Dx tests.</title>
        <authorList>
            <person name="Campos J."/>
            <person name="Goldberg B."/>
            <person name="Tallon L."/>
            <person name="Sadzewicz L."/>
            <person name="Sengamalay N."/>
            <person name="Ott S."/>
            <person name="Godinez A."/>
            <person name="Nagaraj S."/>
            <person name="Vyas G."/>
            <person name="Aluvathingal J."/>
            <person name="Nadendla S."/>
            <person name="Geyer C."/>
            <person name="Nandy P."/>
            <person name="Hobson J."/>
            <person name="Sichtig H."/>
        </authorList>
    </citation>
    <scope>NUCLEOTIDE SEQUENCE</scope>
    <source>
        <strain evidence="2">FDAARGOS_252</strain>
        <plasmid evidence="2">unnamed1</plasmid>
    </source>
</reference>
<dbReference type="KEGG" id="pye:A6J80_01795"/>
<feature type="chain" id="PRO_5013296177" evidence="1">
    <location>
        <begin position="29"/>
        <end position="431"/>
    </location>
</feature>
<dbReference type="EMBL" id="CP020441">
    <property type="protein sequence ID" value="ARC35269.1"/>
    <property type="molecule type" value="Genomic_DNA"/>
</dbReference>
<keyword evidence="2" id="KW-0614">Plasmid</keyword>
<evidence type="ECO:0000256" key="1">
    <source>
        <dbReference type="SAM" id="SignalP"/>
    </source>
</evidence>
<dbReference type="RefSeq" id="WP_080620255.1">
    <property type="nucleotide sequence ID" value="NZ_CAWMZI010000002.1"/>
</dbReference>
<sequence>MMAPVRTWAKSLALSLSLAVLSAVPARAEADIVFGPSPRALDNQTLFGADTVPVWRNLHEAGVQEILLNGTFLMKSELRFGRNENGTYIPRPEETYLRQADLDALARLQRDLGFSISYEAGAGLSGDACRQGFSPEERGRHAARQEFDQSLQRLSNAGISILALNVDGPFLRLIEGSTKQSGCLKVKKSFDIDTTVRTVHSYLVEMRELVTKANNGNPPQLRLVVNLPNWRLRGLPRRGGGTSVDLVDVLAAFSKRQTDSPDSVTISEIVIDYPYALVAEDPALFRDRSRHLWNATRTINGSGAEGPQFGYITNSLSYVNACLKREPRPDIAFLPYVRGGKPLSEACQRAQIGKGNLPDGRSDSDTDYLRDSLAYADQLSPGGALAAQLVVSDGTRIPSHIAHFYMQSWGMNPMRNIWFADQLQCHLRDTC</sequence>
<feature type="signal peptide" evidence="1">
    <location>
        <begin position="1"/>
        <end position="28"/>
    </location>
</feature>
<evidence type="ECO:0000313" key="2">
    <source>
        <dbReference type="EMBL" id="ARC35269.1"/>
    </source>
</evidence>
<organism evidence="2 3">
    <name type="scientific">Paracoccus yeei</name>
    <dbReference type="NCBI Taxonomy" id="147645"/>
    <lineage>
        <taxon>Bacteria</taxon>
        <taxon>Pseudomonadati</taxon>
        <taxon>Pseudomonadota</taxon>
        <taxon>Alphaproteobacteria</taxon>
        <taxon>Rhodobacterales</taxon>
        <taxon>Paracoccaceae</taxon>
        <taxon>Paracoccus</taxon>
    </lineage>
</organism>
<keyword evidence="1" id="KW-0732">Signal</keyword>
<evidence type="ECO:0000313" key="3">
    <source>
        <dbReference type="Proteomes" id="UP000191257"/>
    </source>
</evidence>